<keyword evidence="3" id="KW-0804">Transcription</keyword>
<keyword evidence="1" id="KW-0805">Transcription regulation</keyword>
<comment type="caution">
    <text evidence="5">The sequence shown here is derived from an EMBL/GenBank/DDBJ whole genome shotgun (WGS) entry which is preliminary data.</text>
</comment>
<dbReference type="PRINTS" id="PR00038">
    <property type="entry name" value="HTHLUXR"/>
</dbReference>
<evidence type="ECO:0000256" key="2">
    <source>
        <dbReference type="ARBA" id="ARBA00023125"/>
    </source>
</evidence>
<dbReference type="STRING" id="1172194.WQQ_38960"/>
<dbReference type="AlphaFoldDB" id="I8HYW3"/>
<gene>
    <name evidence="5" type="ORF">WQQ_38960</name>
</gene>
<dbReference type="SUPFAM" id="SSF46894">
    <property type="entry name" value="C-terminal effector domain of the bipartite response regulators"/>
    <property type="match status" value="1"/>
</dbReference>
<proteinExistence type="predicted"/>
<dbReference type="SMART" id="SM00421">
    <property type="entry name" value="HTH_LUXR"/>
    <property type="match status" value="1"/>
</dbReference>
<sequence>MSTPESVRESRFDELIQDFYGQAVISEWSEFRNCGLSALCEWAGASGAVWITLSHSSVIGEFTEFPAELGISRSTVTKLTKSGDFVEKLLSPVPSELQSPKLADTVRVQVQRYSHRKTALDSVVLVYFRGNTQPPALLSRAVGHLVEAGSLSLHQYIQRDEWLLALGRSNRGTAAVIDSGGVIYAASKRFRELVAAEDGSPDFTELPFALPNLELDGTADFVLGPLHFRVSPLGGVFQMYARKPLPLDGLSPREQQIARALGNGKTFKSVARQYDIAVSTVANHASRIYRKLGIYRREDLVDLVRRPAANSSDAAPPTAAAR</sequence>
<feature type="domain" description="HTH luxR-type" evidence="4">
    <location>
        <begin position="243"/>
        <end position="308"/>
    </location>
</feature>
<evidence type="ECO:0000256" key="3">
    <source>
        <dbReference type="ARBA" id="ARBA00023163"/>
    </source>
</evidence>
<dbReference type="GO" id="GO:0006355">
    <property type="term" value="P:regulation of DNA-templated transcription"/>
    <property type="evidence" value="ECO:0007669"/>
    <property type="project" value="InterPro"/>
</dbReference>
<dbReference type="PROSITE" id="PS50043">
    <property type="entry name" value="HTH_LUXR_2"/>
    <property type="match status" value="1"/>
</dbReference>
<evidence type="ECO:0000313" key="6">
    <source>
        <dbReference type="Proteomes" id="UP000003704"/>
    </source>
</evidence>
<dbReference type="PANTHER" id="PTHR44688:SF16">
    <property type="entry name" value="DNA-BINDING TRANSCRIPTIONAL ACTIVATOR DEVR_DOSR"/>
    <property type="match status" value="1"/>
</dbReference>
<dbReference type="PANTHER" id="PTHR44688">
    <property type="entry name" value="DNA-BINDING TRANSCRIPTIONAL ACTIVATOR DEVR_DOSR"/>
    <property type="match status" value="1"/>
</dbReference>
<dbReference type="EMBL" id="AKGD01000003">
    <property type="protein sequence ID" value="EIT68701.1"/>
    <property type="molecule type" value="Genomic_DNA"/>
</dbReference>
<dbReference type="Pfam" id="PF00196">
    <property type="entry name" value="GerE"/>
    <property type="match status" value="1"/>
</dbReference>
<keyword evidence="2" id="KW-0238">DNA-binding</keyword>
<evidence type="ECO:0000259" key="4">
    <source>
        <dbReference type="PROSITE" id="PS50043"/>
    </source>
</evidence>
<keyword evidence="6" id="KW-1185">Reference proteome</keyword>
<dbReference type="RefSeq" id="WP_007186831.1">
    <property type="nucleotide sequence ID" value="NZ_AKGD01000003.1"/>
</dbReference>
<accession>I8HYW3</accession>
<dbReference type="InterPro" id="IPR036388">
    <property type="entry name" value="WH-like_DNA-bd_sf"/>
</dbReference>
<name>I8HYW3_9GAMM</name>
<evidence type="ECO:0000256" key="1">
    <source>
        <dbReference type="ARBA" id="ARBA00023015"/>
    </source>
</evidence>
<dbReference type="Gene3D" id="1.10.10.10">
    <property type="entry name" value="Winged helix-like DNA-binding domain superfamily/Winged helix DNA-binding domain"/>
    <property type="match status" value="1"/>
</dbReference>
<dbReference type="CDD" id="cd06170">
    <property type="entry name" value="LuxR_C_like"/>
    <property type="match status" value="1"/>
</dbReference>
<evidence type="ECO:0000313" key="5">
    <source>
        <dbReference type="EMBL" id="EIT68701.1"/>
    </source>
</evidence>
<dbReference type="Proteomes" id="UP000003704">
    <property type="component" value="Unassembled WGS sequence"/>
</dbReference>
<dbReference type="GO" id="GO:0003677">
    <property type="term" value="F:DNA binding"/>
    <property type="evidence" value="ECO:0007669"/>
    <property type="project" value="UniProtKB-KW"/>
</dbReference>
<dbReference type="InterPro" id="IPR016032">
    <property type="entry name" value="Sig_transdc_resp-reg_C-effctor"/>
</dbReference>
<organism evidence="5 6">
    <name type="scientific">Hydrocarboniphaga effusa AP103</name>
    <dbReference type="NCBI Taxonomy" id="1172194"/>
    <lineage>
        <taxon>Bacteria</taxon>
        <taxon>Pseudomonadati</taxon>
        <taxon>Pseudomonadota</taxon>
        <taxon>Gammaproteobacteria</taxon>
        <taxon>Nevskiales</taxon>
        <taxon>Nevskiaceae</taxon>
        <taxon>Hydrocarboniphaga</taxon>
    </lineage>
</organism>
<dbReference type="InterPro" id="IPR000792">
    <property type="entry name" value="Tscrpt_reg_LuxR_C"/>
</dbReference>
<reference evidence="5 6" key="1">
    <citation type="journal article" date="2012" name="J. Bacteriol.">
        <title>Genome Sequence of n-Alkane-Degrading Hydrocarboniphaga effusa Strain AP103T (ATCC BAA-332T).</title>
        <authorList>
            <person name="Chang H.K."/>
            <person name="Zylstra G.J."/>
            <person name="Chae J.C."/>
        </authorList>
    </citation>
    <scope>NUCLEOTIDE SEQUENCE [LARGE SCALE GENOMIC DNA]</scope>
    <source>
        <strain evidence="5 6">AP103</strain>
    </source>
</reference>
<dbReference type="OrthoDB" id="1123107at2"/>
<protein>
    <recommendedName>
        <fullName evidence="4">HTH luxR-type domain-containing protein</fullName>
    </recommendedName>
</protein>